<feature type="domain" description="Peptidase C14 caspase" evidence="2">
    <location>
        <begin position="51"/>
        <end position="176"/>
    </location>
</feature>
<dbReference type="AlphaFoldDB" id="A0A9P4I859"/>
<dbReference type="EMBL" id="ML978138">
    <property type="protein sequence ID" value="KAF2093526.1"/>
    <property type="molecule type" value="Genomic_DNA"/>
</dbReference>
<evidence type="ECO:0000256" key="1">
    <source>
        <dbReference type="SAM" id="MobiDB-lite"/>
    </source>
</evidence>
<evidence type="ECO:0000313" key="3">
    <source>
        <dbReference type="EMBL" id="KAF2093526.1"/>
    </source>
</evidence>
<comment type="caution">
    <text evidence="3">The sequence shown here is derived from an EMBL/GenBank/DDBJ whole genome shotgun (WGS) entry which is preliminary data.</text>
</comment>
<organism evidence="3 4">
    <name type="scientific">Rhizodiscina lignyota</name>
    <dbReference type="NCBI Taxonomy" id="1504668"/>
    <lineage>
        <taxon>Eukaryota</taxon>
        <taxon>Fungi</taxon>
        <taxon>Dikarya</taxon>
        <taxon>Ascomycota</taxon>
        <taxon>Pezizomycotina</taxon>
        <taxon>Dothideomycetes</taxon>
        <taxon>Pleosporomycetidae</taxon>
        <taxon>Aulographales</taxon>
        <taxon>Rhizodiscinaceae</taxon>
        <taxon>Rhizodiscina</taxon>
    </lineage>
</organism>
<dbReference type="InterPro" id="IPR011600">
    <property type="entry name" value="Pept_C14_caspase"/>
</dbReference>
<evidence type="ECO:0000313" key="4">
    <source>
        <dbReference type="Proteomes" id="UP000799772"/>
    </source>
</evidence>
<proteinExistence type="predicted"/>
<name>A0A9P4I859_9PEZI</name>
<dbReference type="OrthoDB" id="4760831at2759"/>
<reference evidence="3" key="1">
    <citation type="journal article" date="2020" name="Stud. Mycol.">
        <title>101 Dothideomycetes genomes: a test case for predicting lifestyles and emergence of pathogens.</title>
        <authorList>
            <person name="Haridas S."/>
            <person name="Albert R."/>
            <person name="Binder M."/>
            <person name="Bloem J."/>
            <person name="Labutti K."/>
            <person name="Salamov A."/>
            <person name="Andreopoulos B."/>
            <person name="Baker S."/>
            <person name="Barry K."/>
            <person name="Bills G."/>
            <person name="Bluhm B."/>
            <person name="Cannon C."/>
            <person name="Castanera R."/>
            <person name="Culley D."/>
            <person name="Daum C."/>
            <person name="Ezra D."/>
            <person name="Gonzalez J."/>
            <person name="Henrissat B."/>
            <person name="Kuo A."/>
            <person name="Liang C."/>
            <person name="Lipzen A."/>
            <person name="Lutzoni F."/>
            <person name="Magnuson J."/>
            <person name="Mondo S."/>
            <person name="Nolan M."/>
            <person name="Ohm R."/>
            <person name="Pangilinan J."/>
            <person name="Park H.-J."/>
            <person name="Ramirez L."/>
            <person name="Alfaro M."/>
            <person name="Sun H."/>
            <person name="Tritt A."/>
            <person name="Yoshinaga Y."/>
            <person name="Zwiers L.-H."/>
            <person name="Turgeon B."/>
            <person name="Goodwin S."/>
            <person name="Spatafora J."/>
            <person name="Crous P."/>
            <person name="Grigoriev I."/>
        </authorList>
    </citation>
    <scope>NUCLEOTIDE SEQUENCE</scope>
    <source>
        <strain evidence="3">CBS 133067</strain>
    </source>
</reference>
<evidence type="ECO:0000259" key="2">
    <source>
        <dbReference type="Pfam" id="PF00656"/>
    </source>
</evidence>
<protein>
    <recommendedName>
        <fullName evidence="2">Peptidase C14 caspase domain-containing protein</fullName>
    </recommendedName>
</protein>
<accession>A0A9P4I859</accession>
<keyword evidence="4" id="KW-1185">Reference proteome</keyword>
<feature type="region of interest" description="Disordered" evidence="1">
    <location>
        <begin position="397"/>
        <end position="418"/>
    </location>
</feature>
<dbReference type="GO" id="GO:0006508">
    <property type="term" value="P:proteolysis"/>
    <property type="evidence" value="ECO:0007669"/>
    <property type="project" value="InterPro"/>
</dbReference>
<gene>
    <name evidence="3" type="ORF">NA57DRAFT_81458</name>
</gene>
<dbReference type="GO" id="GO:0004197">
    <property type="term" value="F:cysteine-type endopeptidase activity"/>
    <property type="evidence" value="ECO:0007669"/>
    <property type="project" value="InterPro"/>
</dbReference>
<dbReference type="Pfam" id="PF00656">
    <property type="entry name" value="Peptidase_C14"/>
    <property type="match status" value="1"/>
</dbReference>
<sequence length="441" mass="49693">MKSSLGNIRVAKDADLRSKQAVFDQHFVFQPEPVKHDRTAVLLLSWQGSNMDGVSKELQDVRSVFEKVYGFEVKEKELVGDMPASAPQPQLQLQHILTNFMFHHHSTRPLYIIYYAGHGFGGDKAGNLHLPREVKLKKSTKQDIIVWNEAEKQLHNQRADILLIFDCCDAGALRQRGDYTFEFLGACEANKKTPFPGHESFTTALVWALRNLAEEGTGFATPKLKSEIKKHGKFQGDPVLFYRGENANPSGPHVWIERMPQGSGSNNQTPTRPFPDLIVDSQESWDWMEFRLWFDRAQKHEDVKNLAQGYNQLVTEHGQDLGLRLVSLVKSSLPPGQVSNDLKIFVDNWRQYKRRASSASQIPQLEIIPPESTLGSSFPPSPSEPIVEVLTQAEPRSPVTLIHSPSKTPPPGVDLMGPEDMEVKELYEGEAHPEVPRHIGK</sequence>
<dbReference type="Proteomes" id="UP000799772">
    <property type="component" value="Unassembled WGS sequence"/>
</dbReference>